<feature type="compositionally biased region" description="Polar residues" evidence="3">
    <location>
        <begin position="296"/>
        <end position="312"/>
    </location>
</feature>
<evidence type="ECO:0000256" key="3">
    <source>
        <dbReference type="SAM" id="MobiDB-lite"/>
    </source>
</evidence>
<comment type="subcellular location">
    <subcellularLocation>
        <location evidence="1">Nucleus</location>
    </subcellularLocation>
</comment>
<dbReference type="InterPro" id="IPR001357">
    <property type="entry name" value="BRCT_dom"/>
</dbReference>
<dbReference type="InterPro" id="IPR039595">
    <property type="entry name" value="TE2IP/Rap1"/>
</dbReference>
<feature type="domain" description="BRCT" evidence="4">
    <location>
        <begin position="92"/>
        <end position="173"/>
    </location>
</feature>
<reference evidence="5 6" key="1">
    <citation type="submission" date="2024-09" db="EMBL/GenBank/DDBJ databases">
        <title>Genome sequencing and assembly of Phytophthora oleae, isolate VK10A, causative agent of rot of olive drupes.</title>
        <authorList>
            <person name="Conti Taguali S."/>
            <person name="Riolo M."/>
            <person name="La Spada F."/>
            <person name="Cacciola S.O."/>
            <person name="Dionisio G."/>
        </authorList>
    </citation>
    <scope>NUCLEOTIDE SEQUENCE [LARGE SCALE GENOMIC DNA]</scope>
    <source>
        <strain evidence="5 6">VK10A</strain>
    </source>
</reference>
<comment type="caution">
    <text evidence="5">The sequence shown here is derived from an EMBL/GenBank/DDBJ whole genome shotgun (WGS) entry which is preliminary data.</text>
</comment>
<feature type="compositionally biased region" description="Low complexity" evidence="3">
    <location>
        <begin position="430"/>
        <end position="443"/>
    </location>
</feature>
<evidence type="ECO:0000259" key="4">
    <source>
        <dbReference type="PROSITE" id="PS50172"/>
    </source>
</evidence>
<dbReference type="SUPFAM" id="SSF52113">
    <property type="entry name" value="BRCT domain"/>
    <property type="match status" value="1"/>
</dbReference>
<dbReference type="Pfam" id="PF16589">
    <property type="entry name" value="BRCT_2"/>
    <property type="match status" value="1"/>
</dbReference>
<keyword evidence="6" id="KW-1185">Reference proteome</keyword>
<proteinExistence type="predicted"/>
<sequence>MREQIAAPRSPGSRFKLARPKRDKICKWIDCAWRGLPAATIANGFRACGLQPTQSCAAASDLVAQLEELSLLQGRPVDDEQDFAVKADELRTNKMMFRGLAFNLAPTLSSEEKAELKQLIRQNGGVVSDTTKGATELVTYDKLDACHANRISTDFIKDSVAFRTLQDPAKYSGKIFTTKLKQRISQRRGEKVQYTLEDDARMLLFARTNCKATGSVPLSAWEIAERDKVTLHSSQSMREHFRKQLTAKTPVEQRIILAKAAATTRARLLKQEDETEDEEEQEVQVQEPSPRARSRPTLTGFSTVEATATTGPPRSAVPVIEAPVKEVERQRSNRRRTRSRKQTTPLQISQRIQASGGDSDQDITSSVPSSESQPSYVTRLELAVDATIATPKTPASPSTSAVSTRLTPRTPGDQSKEKQQQKRKRDTPPSGISSQESRSSLQESDADCEGSETSGIYFTSAWTTTVNDRSKRRLLQQFFEPPSRAESISSEQIEDASIAAHEEDGSNEPLQTRVIEATEEETDTIICQLQIATHQDLKSVVHALYYFNGDVEKAKQFLKGAPPSDLWYPEDDLLLTNLVVEEGTDLSSVDEALARGDFVSLQEPRDSDAILERVKFLK</sequence>
<evidence type="ECO:0000256" key="1">
    <source>
        <dbReference type="ARBA" id="ARBA00004123"/>
    </source>
</evidence>
<dbReference type="InterPro" id="IPR036420">
    <property type="entry name" value="BRCT_dom_sf"/>
</dbReference>
<feature type="compositionally biased region" description="Basic residues" evidence="3">
    <location>
        <begin position="332"/>
        <end position="341"/>
    </location>
</feature>
<name>A0ABD3EQE5_9STRA</name>
<evidence type="ECO:0000313" key="5">
    <source>
        <dbReference type="EMBL" id="KAL3656416.1"/>
    </source>
</evidence>
<dbReference type="EMBL" id="JBIMZQ010000082">
    <property type="protein sequence ID" value="KAL3656416.1"/>
    <property type="molecule type" value="Genomic_DNA"/>
</dbReference>
<dbReference type="AlphaFoldDB" id="A0ABD3EQE5"/>
<feature type="region of interest" description="Disordered" evidence="3">
    <location>
        <begin position="270"/>
        <end position="376"/>
    </location>
</feature>
<dbReference type="Gene3D" id="1.10.10.60">
    <property type="entry name" value="Homeodomain-like"/>
    <property type="match status" value="1"/>
</dbReference>
<feature type="compositionally biased region" description="Low complexity" evidence="3">
    <location>
        <begin position="365"/>
        <end position="375"/>
    </location>
</feature>
<feature type="region of interest" description="Disordered" evidence="3">
    <location>
        <begin position="388"/>
        <end position="452"/>
    </location>
</feature>
<feature type="compositionally biased region" description="Acidic residues" evidence="3">
    <location>
        <begin position="273"/>
        <end position="282"/>
    </location>
</feature>
<dbReference type="GO" id="GO:0005634">
    <property type="term" value="C:nucleus"/>
    <property type="evidence" value="ECO:0007669"/>
    <property type="project" value="UniProtKB-SubCell"/>
</dbReference>
<feature type="compositionally biased region" description="Polar residues" evidence="3">
    <location>
        <begin position="345"/>
        <end position="364"/>
    </location>
</feature>
<dbReference type="PROSITE" id="PS50172">
    <property type="entry name" value="BRCT"/>
    <property type="match status" value="1"/>
</dbReference>
<dbReference type="Proteomes" id="UP001632037">
    <property type="component" value="Unassembled WGS sequence"/>
</dbReference>
<dbReference type="PANTHER" id="PTHR16466">
    <property type="entry name" value="TELOMERE REPEAT-BINDING FACTOR 2-INTERACTING PROTEIN 1"/>
    <property type="match status" value="1"/>
</dbReference>
<keyword evidence="2" id="KW-0539">Nucleus</keyword>
<protein>
    <recommendedName>
        <fullName evidence="4">BRCT domain-containing protein</fullName>
    </recommendedName>
</protein>
<dbReference type="PANTHER" id="PTHR16466:SF6">
    <property type="entry name" value="TELOMERIC REPEAT-BINDING FACTOR 2-INTERACTING PROTEIN 1"/>
    <property type="match status" value="1"/>
</dbReference>
<dbReference type="CDD" id="cd11655">
    <property type="entry name" value="rap1_myb-like"/>
    <property type="match status" value="1"/>
</dbReference>
<evidence type="ECO:0000313" key="6">
    <source>
        <dbReference type="Proteomes" id="UP001632037"/>
    </source>
</evidence>
<dbReference type="Gene3D" id="3.40.50.10190">
    <property type="entry name" value="BRCT domain"/>
    <property type="match status" value="1"/>
</dbReference>
<organism evidence="5 6">
    <name type="scientific">Phytophthora oleae</name>
    <dbReference type="NCBI Taxonomy" id="2107226"/>
    <lineage>
        <taxon>Eukaryota</taxon>
        <taxon>Sar</taxon>
        <taxon>Stramenopiles</taxon>
        <taxon>Oomycota</taxon>
        <taxon>Peronosporomycetes</taxon>
        <taxon>Peronosporales</taxon>
        <taxon>Peronosporaceae</taxon>
        <taxon>Phytophthora</taxon>
    </lineage>
</organism>
<gene>
    <name evidence="5" type="ORF">V7S43_018719</name>
</gene>
<accession>A0ABD3EQE5</accession>
<feature type="compositionally biased region" description="Low complexity" evidence="3">
    <location>
        <begin position="388"/>
        <end position="404"/>
    </location>
</feature>
<evidence type="ECO:0000256" key="2">
    <source>
        <dbReference type="ARBA" id="ARBA00023242"/>
    </source>
</evidence>